<evidence type="ECO:0000256" key="1">
    <source>
        <dbReference type="SAM" id="Coils"/>
    </source>
</evidence>
<proteinExistence type="predicted"/>
<dbReference type="EMBL" id="JARBHB010000004">
    <property type="protein sequence ID" value="KAJ8886424.1"/>
    <property type="molecule type" value="Genomic_DNA"/>
</dbReference>
<evidence type="ECO:0000313" key="3">
    <source>
        <dbReference type="Proteomes" id="UP001159363"/>
    </source>
</evidence>
<evidence type="ECO:0000313" key="2">
    <source>
        <dbReference type="EMBL" id="KAJ8886424.1"/>
    </source>
</evidence>
<protein>
    <submittedName>
        <fullName evidence="2">Uncharacterized protein</fullName>
    </submittedName>
</protein>
<comment type="caution">
    <text evidence="2">The sequence shown here is derived from an EMBL/GenBank/DDBJ whole genome shotgun (WGS) entry which is preliminary data.</text>
</comment>
<accession>A0ABQ9HPX3</accession>
<reference evidence="2 3" key="1">
    <citation type="submission" date="2023-02" db="EMBL/GenBank/DDBJ databases">
        <title>LHISI_Scaffold_Assembly.</title>
        <authorList>
            <person name="Stuart O.P."/>
            <person name="Cleave R."/>
            <person name="Magrath M.J.L."/>
            <person name="Mikheyev A.S."/>
        </authorList>
    </citation>
    <scope>NUCLEOTIDE SEQUENCE [LARGE SCALE GENOMIC DNA]</scope>
    <source>
        <strain evidence="2">Daus_M_001</strain>
        <tissue evidence="2">Leg muscle</tissue>
    </source>
</reference>
<organism evidence="2 3">
    <name type="scientific">Dryococelus australis</name>
    <dbReference type="NCBI Taxonomy" id="614101"/>
    <lineage>
        <taxon>Eukaryota</taxon>
        <taxon>Metazoa</taxon>
        <taxon>Ecdysozoa</taxon>
        <taxon>Arthropoda</taxon>
        <taxon>Hexapoda</taxon>
        <taxon>Insecta</taxon>
        <taxon>Pterygota</taxon>
        <taxon>Neoptera</taxon>
        <taxon>Polyneoptera</taxon>
        <taxon>Phasmatodea</taxon>
        <taxon>Verophasmatodea</taxon>
        <taxon>Anareolatae</taxon>
        <taxon>Phasmatidae</taxon>
        <taxon>Eurycanthinae</taxon>
        <taxon>Dryococelus</taxon>
    </lineage>
</organism>
<keyword evidence="1" id="KW-0175">Coiled coil</keyword>
<feature type="coiled-coil region" evidence="1">
    <location>
        <begin position="50"/>
        <end position="83"/>
    </location>
</feature>
<sequence length="99" mass="11422">MEMQRSKEDSLSTSIYLLIFDAVSTAGSQQKVIISRALIHSARNAHDRYIEALEEKTLSLNAEEKSTKEKRKLALQVEELKQKKKKNYGRGLKDCFSYR</sequence>
<keyword evidence="3" id="KW-1185">Reference proteome</keyword>
<name>A0ABQ9HPX3_9NEOP</name>
<gene>
    <name evidence="2" type="ORF">PR048_012635</name>
</gene>
<dbReference type="Proteomes" id="UP001159363">
    <property type="component" value="Chromosome X"/>
</dbReference>